<dbReference type="EMBL" id="SOYY01000020">
    <property type="protein sequence ID" value="KAA0706990.1"/>
    <property type="molecule type" value="Genomic_DNA"/>
</dbReference>
<dbReference type="PANTHER" id="PTHR14207">
    <property type="entry name" value="STEROL ISOMERASE"/>
    <property type="match status" value="1"/>
</dbReference>
<dbReference type="AlphaFoldDB" id="A0A5A9NB58"/>
<sequence>MLKEADAINHPYWPRNLSIPNYVANDRSMSEILIFLFSVSGLLLVATWSLTGCKVSGSRLSGGRRLALCWFAVCGFIHGVIEGWFSLYYTIIPEDQSFLSQLWKEYCKGDSRYAIGDNFTVSMETITACLWGPFSIWIVIAFLYNRPYRFVLQLIVSLGQLYGAVLYFFTEHRDGYIHSEYGHPIYFWFYFVFMNALWVVIPFILILDSWSQLSTSQSMFDKAARKEKSKRS</sequence>
<keyword evidence="12 16" id="KW-0413">Isomerase</keyword>
<keyword evidence="11" id="KW-0753">Steroid metabolism</keyword>
<feature type="transmembrane region" description="Helical" evidence="14">
    <location>
        <begin position="125"/>
        <end position="144"/>
    </location>
</feature>
<evidence type="ECO:0000256" key="5">
    <source>
        <dbReference type="ARBA" id="ARBA00022955"/>
    </source>
</evidence>
<dbReference type="GO" id="GO:0016020">
    <property type="term" value="C:membrane"/>
    <property type="evidence" value="ECO:0007669"/>
    <property type="project" value="UniProtKB-SubCell"/>
</dbReference>
<keyword evidence="17" id="KW-1185">Reference proteome</keyword>
<dbReference type="GO" id="GO:0000247">
    <property type="term" value="F:C-8 sterol isomerase activity"/>
    <property type="evidence" value="ECO:0007669"/>
    <property type="project" value="TreeGrafter"/>
</dbReference>
<comment type="caution">
    <text evidence="16">The sequence shown here is derived from an EMBL/GenBank/DDBJ whole genome shotgun (WGS) entry which is preliminary data.</text>
</comment>
<comment type="similarity">
    <text evidence="2">Belongs to the EBP family.</text>
</comment>
<keyword evidence="10" id="KW-1207">Sterol metabolism</keyword>
<keyword evidence="9 13" id="KW-0472">Membrane</keyword>
<keyword evidence="4 13" id="KW-0812">Transmembrane</keyword>
<name>A0A5A9NB58_9TELE</name>
<dbReference type="InterPro" id="IPR033118">
    <property type="entry name" value="EXPERA"/>
</dbReference>
<evidence type="ECO:0000256" key="7">
    <source>
        <dbReference type="ARBA" id="ARBA00023011"/>
    </source>
</evidence>
<dbReference type="GO" id="GO:0006695">
    <property type="term" value="P:cholesterol biosynthetic process"/>
    <property type="evidence" value="ECO:0007669"/>
    <property type="project" value="TreeGrafter"/>
</dbReference>
<gene>
    <name evidence="16" type="ORF">E1301_Tti002310</name>
</gene>
<keyword evidence="6 13" id="KW-1133">Transmembrane helix</keyword>
<dbReference type="GO" id="GO:0047750">
    <property type="term" value="F:cholestenol delta-isomerase activity"/>
    <property type="evidence" value="ECO:0007669"/>
    <property type="project" value="InterPro"/>
</dbReference>
<keyword evidence="3" id="KW-0444">Lipid biosynthesis</keyword>
<organism evidence="16 17">
    <name type="scientific">Triplophysa tibetana</name>
    <dbReference type="NCBI Taxonomy" id="1572043"/>
    <lineage>
        <taxon>Eukaryota</taxon>
        <taxon>Metazoa</taxon>
        <taxon>Chordata</taxon>
        <taxon>Craniata</taxon>
        <taxon>Vertebrata</taxon>
        <taxon>Euteleostomi</taxon>
        <taxon>Actinopterygii</taxon>
        <taxon>Neopterygii</taxon>
        <taxon>Teleostei</taxon>
        <taxon>Ostariophysi</taxon>
        <taxon>Cypriniformes</taxon>
        <taxon>Nemacheilidae</taxon>
        <taxon>Triplophysa</taxon>
    </lineage>
</organism>
<evidence type="ECO:0000256" key="1">
    <source>
        <dbReference type="ARBA" id="ARBA00004141"/>
    </source>
</evidence>
<dbReference type="InterPro" id="IPR007905">
    <property type="entry name" value="EBP"/>
</dbReference>
<evidence type="ECO:0000256" key="6">
    <source>
        <dbReference type="ARBA" id="ARBA00022989"/>
    </source>
</evidence>
<feature type="transmembrane region" description="Helical" evidence="14">
    <location>
        <begin position="67"/>
        <end position="91"/>
    </location>
</feature>
<evidence type="ECO:0000256" key="2">
    <source>
        <dbReference type="ARBA" id="ARBA00008337"/>
    </source>
</evidence>
<evidence type="ECO:0000256" key="3">
    <source>
        <dbReference type="ARBA" id="ARBA00022516"/>
    </source>
</evidence>
<accession>A0A5A9NB58</accession>
<evidence type="ECO:0000259" key="15">
    <source>
        <dbReference type="PROSITE" id="PS51751"/>
    </source>
</evidence>
<dbReference type="Proteomes" id="UP000324632">
    <property type="component" value="Chromosome 20"/>
</dbReference>
<feature type="transmembrane region" description="Helical" evidence="14">
    <location>
        <begin position="185"/>
        <end position="207"/>
    </location>
</feature>
<keyword evidence="7" id="KW-0756">Sterol biosynthesis</keyword>
<evidence type="ECO:0000256" key="13">
    <source>
        <dbReference type="PROSITE-ProRule" id="PRU01087"/>
    </source>
</evidence>
<evidence type="ECO:0000256" key="14">
    <source>
        <dbReference type="SAM" id="Phobius"/>
    </source>
</evidence>
<protein>
    <submittedName>
        <fullName evidence="16">3-beta-hydroxysteroid-Delta(8), Delta(7)-isomerase</fullName>
    </submittedName>
</protein>
<proteinExistence type="inferred from homology"/>
<evidence type="ECO:0000313" key="17">
    <source>
        <dbReference type="Proteomes" id="UP000324632"/>
    </source>
</evidence>
<evidence type="ECO:0000256" key="9">
    <source>
        <dbReference type="ARBA" id="ARBA00023136"/>
    </source>
</evidence>
<dbReference type="GO" id="GO:0005783">
    <property type="term" value="C:endoplasmic reticulum"/>
    <property type="evidence" value="ECO:0007669"/>
    <property type="project" value="TreeGrafter"/>
</dbReference>
<comment type="subcellular location">
    <subcellularLocation>
        <location evidence="1">Membrane</location>
        <topology evidence="1">Multi-pass membrane protein</topology>
    </subcellularLocation>
</comment>
<evidence type="ECO:0000256" key="8">
    <source>
        <dbReference type="ARBA" id="ARBA00023098"/>
    </source>
</evidence>
<dbReference type="OrthoDB" id="58557at2759"/>
<keyword evidence="8" id="KW-0443">Lipid metabolism</keyword>
<dbReference type="Pfam" id="PF05241">
    <property type="entry name" value="EBP"/>
    <property type="match status" value="1"/>
</dbReference>
<feature type="transmembrane region" description="Helical" evidence="14">
    <location>
        <begin position="32"/>
        <end position="55"/>
    </location>
</feature>
<keyword evidence="5" id="KW-0752">Steroid biosynthesis</keyword>
<dbReference type="GO" id="GO:0004769">
    <property type="term" value="F:steroid Delta-isomerase activity"/>
    <property type="evidence" value="ECO:0007669"/>
    <property type="project" value="TreeGrafter"/>
</dbReference>
<dbReference type="PROSITE" id="PS51751">
    <property type="entry name" value="EXPERA"/>
    <property type="match status" value="1"/>
</dbReference>
<evidence type="ECO:0000256" key="4">
    <source>
        <dbReference type="ARBA" id="ARBA00022692"/>
    </source>
</evidence>
<reference evidence="16 17" key="1">
    <citation type="journal article" date="2019" name="Mol. Ecol. Resour.">
        <title>Chromosome-level genome assembly of Triplophysa tibetana, a fish adapted to the harsh high-altitude environment of the Tibetan Plateau.</title>
        <authorList>
            <person name="Yang X."/>
            <person name="Liu H."/>
            <person name="Ma Z."/>
            <person name="Zou Y."/>
            <person name="Zou M."/>
            <person name="Mao Y."/>
            <person name="Li X."/>
            <person name="Wang H."/>
            <person name="Chen T."/>
            <person name="Wang W."/>
            <person name="Yang R."/>
        </authorList>
    </citation>
    <scope>NUCLEOTIDE SEQUENCE [LARGE SCALE GENOMIC DNA]</scope>
    <source>
        <strain evidence="16">TTIB1903HZAU</strain>
        <tissue evidence="16">Muscle</tissue>
    </source>
</reference>
<evidence type="ECO:0000313" key="16">
    <source>
        <dbReference type="EMBL" id="KAA0706990.1"/>
    </source>
</evidence>
<evidence type="ECO:0000256" key="12">
    <source>
        <dbReference type="ARBA" id="ARBA00023235"/>
    </source>
</evidence>
<evidence type="ECO:0000256" key="11">
    <source>
        <dbReference type="ARBA" id="ARBA00023221"/>
    </source>
</evidence>
<evidence type="ECO:0000256" key="10">
    <source>
        <dbReference type="ARBA" id="ARBA00023166"/>
    </source>
</evidence>
<feature type="transmembrane region" description="Helical" evidence="14">
    <location>
        <begin position="151"/>
        <end position="170"/>
    </location>
</feature>
<dbReference type="PANTHER" id="PTHR14207:SF0">
    <property type="entry name" value="3-BETA-HYDROXYSTEROID-DELTA(8),DELTA(7)-ISOMERASE"/>
    <property type="match status" value="1"/>
</dbReference>
<feature type="domain" description="EXPERA" evidence="15">
    <location>
        <begin position="63"/>
        <end position="206"/>
    </location>
</feature>